<dbReference type="Proteomes" id="UP000066624">
    <property type="component" value="Chromosome"/>
</dbReference>
<dbReference type="KEGG" id="wma:WM2015_1212"/>
<dbReference type="InterPro" id="IPR001647">
    <property type="entry name" value="HTH_TetR"/>
</dbReference>
<dbReference type="InterPro" id="IPR009057">
    <property type="entry name" value="Homeodomain-like_sf"/>
</dbReference>
<keyword evidence="2" id="KW-0238">DNA-binding</keyword>
<dbReference type="Gene3D" id="1.10.357.10">
    <property type="entry name" value="Tetracycline Repressor, domain 2"/>
    <property type="match status" value="1"/>
</dbReference>
<dbReference type="SUPFAM" id="SSF46689">
    <property type="entry name" value="Homeodomain-like"/>
    <property type="match status" value="1"/>
</dbReference>
<dbReference type="InterPro" id="IPR050692">
    <property type="entry name" value="HTH_transcr_repressor_FabR"/>
</dbReference>
<dbReference type="AlphaFoldDB" id="A0A0K0XVD9"/>
<dbReference type="GO" id="GO:0003677">
    <property type="term" value="F:DNA binding"/>
    <property type="evidence" value="ECO:0007669"/>
    <property type="project" value="UniProtKB-UniRule"/>
</dbReference>
<dbReference type="OrthoDB" id="8617654at2"/>
<accession>A0A0K0XVD9</accession>
<name>A0A0K0XVD9_9GAMM</name>
<dbReference type="NCBIfam" id="NF008402">
    <property type="entry name" value="PRK11202.1"/>
    <property type="match status" value="1"/>
</dbReference>
<dbReference type="RefSeq" id="WP_049725220.1">
    <property type="nucleotide sequence ID" value="NZ_CP012154.1"/>
</dbReference>
<keyword evidence="1" id="KW-0805">Transcription regulation</keyword>
<gene>
    <name evidence="4" type="ORF">WM2015_1212</name>
</gene>
<dbReference type="EMBL" id="CP012154">
    <property type="protein sequence ID" value="AKS41586.1"/>
    <property type="molecule type" value="Genomic_DNA"/>
</dbReference>
<dbReference type="Gene3D" id="1.10.10.60">
    <property type="entry name" value="Homeodomain-like"/>
    <property type="match status" value="1"/>
</dbReference>
<dbReference type="PANTHER" id="PTHR47752">
    <property type="entry name" value="HTH-TYPE TRANSCRIPTIONAL REPRESSOR FABR"/>
    <property type="match status" value="1"/>
</dbReference>
<dbReference type="Pfam" id="PF00440">
    <property type="entry name" value="TetR_N"/>
    <property type="match status" value="1"/>
</dbReference>
<dbReference type="PATRIC" id="fig|1579979.3.peg.1241"/>
<dbReference type="InterPro" id="IPR054129">
    <property type="entry name" value="DesT_TetR_C"/>
</dbReference>
<dbReference type="STRING" id="1579979.WM2015_1212"/>
<protein>
    <submittedName>
        <fullName evidence="4">TetR family transcriptional regulator</fullName>
    </submittedName>
</protein>
<evidence type="ECO:0000313" key="5">
    <source>
        <dbReference type="Proteomes" id="UP000066624"/>
    </source>
</evidence>
<dbReference type="PANTHER" id="PTHR47752:SF1">
    <property type="entry name" value="HTH-TYPE TRANSCRIPTIONAL REPRESSOR FABR"/>
    <property type="match status" value="1"/>
</dbReference>
<dbReference type="Pfam" id="PF21943">
    <property type="entry name" value="TetR_C_46"/>
    <property type="match status" value="1"/>
</dbReference>
<proteinExistence type="predicted"/>
<keyword evidence="3" id="KW-0804">Transcription</keyword>
<dbReference type="FunFam" id="1.10.10.60:FF:000034">
    <property type="entry name" value="HTH-type transcriptional repressor FabR"/>
    <property type="match status" value="1"/>
</dbReference>
<keyword evidence="5" id="KW-1185">Reference proteome</keyword>
<reference evidence="4 5" key="1">
    <citation type="submission" date="2015-07" db="EMBL/GenBank/DDBJ databases">
        <authorList>
            <person name="Noorani M."/>
        </authorList>
    </citation>
    <scope>NUCLEOTIDE SEQUENCE [LARGE SCALE GENOMIC DNA]</scope>
    <source>
        <strain evidence="4 5">KCTC 42284</strain>
    </source>
</reference>
<organism evidence="4 5">
    <name type="scientific">Wenzhouxiangella marina</name>
    <dbReference type="NCBI Taxonomy" id="1579979"/>
    <lineage>
        <taxon>Bacteria</taxon>
        <taxon>Pseudomonadati</taxon>
        <taxon>Pseudomonadota</taxon>
        <taxon>Gammaproteobacteria</taxon>
        <taxon>Chromatiales</taxon>
        <taxon>Wenzhouxiangellaceae</taxon>
        <taxon>Wenzhouxiangella</taxon>
    </lineage>
</organism>
<sequence>MTVTRRAQKQRTRELLLDAALGLMDAGRGFSSLSLREITREAGVVPAAFYRHFADLDELGLALVDACGLTLRRLLREARREGLPPTQILRSSVLIYKNYVSDHHRHFRFAVGARGGGSPSIRRAIRNEETHFAREMAQDMRELGLMPQLPMETLEMICALVVTTMMNAATDILDLPPGQPQAEQEMTENFVRQLRVIFLGARAWDPQQEQGRSRADR</sequence>
<evidence type="ECO:0000256" key="1">
    <source>
        <dbReference type="ARBA" id="ARBA00023015"/>
    </source>
</evidence>
<dbReference type="PROSITE" id="PS50977">
    <property type="entry name" value="HTH_TETR_2"/>
    <property type="match status" value="1"/>
</dbReference>
<evidence type="ECO:0000313" key="4">
    <source>
        <dbReference type="EMBL" id="AKS41586.1"/>
    </source>
</evidence>
<evidence type="ECO:0000256" key="3">
    <source>
        <dbReference type="ARBA" id="ARBA00023163"/>
    </source>
</evidence>
<evidence type="ECO:0000256" key="2">
    <source>
        <dbReference type="ARBA" id="ARBA00023125"/>
    </source>
</evidence>